<comment type="pathway">
    <text evidence="9">Phospholipid metabolism; phosphatidylethanolamine biosynthesis; phosphatidylethanolamine from ethanolamine: step 2/3.</text>
</comment>
<name>A0AAZ3NNS7_ONCTS</name>
<proteinExistence type="inferred from homology"/>
<comment type="pathway">
    <text evidence="1">Lipid metabolism.</text>
</comment>
<dbReference type="EC" id="2.7.7.14" evidence="10"/>
<evidence type="ECO:0000256" key="7">
    <source>
        <dbReference type="ARBA" id="ARBA00023209"/>
    </source>
</evidence>
<dbReference type="InterPro" id="IPR044608">
    <property type="entry name" value="Ect1/PCYT2"/>
</dbReference>
<evidence type="ECO:0000256" key="4">
    <source>
        <dbReference type="ARBA" id="ARBA00022679"/>
    </source>
</evidence>
<evidence type="ECO:0000256" key="9">
    <source>
        <dbReference type="ARBA" id="ARBA00024191"/>
    </source>
</evidence>
<evidence type="ECO:0000256" key="3">
    <source>
        <dbReference type="ARBA" id="ARBA00022516"/>
    </source>
</evidence>
<dbReference type="InterPro" id="IPR004821">
    <property type="entry name" value="Cyt_trans-like"/>
</dbReference>
<evidence type="ECO:0000256" key="10">
    <source>
        <dbReference type="ARBA" id="ARBA00024221"/>
    </source>
</evidence>
<dbReference type="Proteomes" id="UP000694402">
    <property type="component" value="Unassembled WGS sequence"/>
</dbReference>
<keyword evidence="7" id="KW-0594">Phospholipid biosynthesis</keyword>
<evidence type="ECO:0000256" key="1">
    <source>
        <dbReference type="ARBA" id="ARBA00005189"/>
    </source>
</evidence>
<dbReference type="Ensembl" id="ENSOTST00005181838.1">
    <property type="protein sequence ID" value="ENSOTSP00005105398.1"/>
    <property type="gene ID" value="ENSOTSG00005058700.1"/>
</dbReference>
<dbReference type="PANTHER" id="PTHR45780">
    <property type="entry name" value="ETHANOLAMINE-PHOSPHATE CYTIDYLYLTRANSFERASE"/>
    <property type="match status" value="1"/>
</dbReference>
<evidence type="ECO:0000256" key="11">
    <source>
        <dbReference type="ARBA" id="ARBA00031473"/>
    </source>
</evidence>
<feature type="region of interest" description="Disordered" evidence="12">
    <location>
        <begin position="1"/>
        <end position="20"/>
    </location>
</feature>
<protein>
    <recommendedName>
        <fullName evidence="10">ethanolamine-phosphate cytidylyltransferase</fullName>
        <ecNumber evidence="10">2.7.7.14</ecNumber>
    </recommendedName>
    <alternativeName>
        <fullName evidence="11">CTP:phosphoethanolamine cytidylyltransferase</fullName>
    </alternativeName>
</protein>
<gene>
    <name evidence="14" type="primary">PCYT2</name>
</gene>
<evidence type="ECO:0000256" key="6">
    <source>
        <dbReference type="ARBA" id="ARBA00023098"/>
    </source>
</evidence>
<dbReference type="GO" id="GO:0005737">
    <property type="term" value="C:cytoplasm"/>
    <property type="evidence" value="ECO:0007669"/>
    <property type="project" value="TreeGrafter"/>
</dbReference>
<keyword evidence="15" id="KW-1185">Reference proteome</keyword>
<reference evidence="15" key="1">
    <citation type="journal article" date="2018" name="PLoS ONE">
        <title>Chinook salmon (Oncorhynchus tshawytscha) genome and transcriptome.</title>
        <authorList>
            <person name="Christensen K.A."/>
            <person name="Leong J.S."/>
            <person name="Sakhrani D."/>
            <person name="Biagi C.A."/>
            <person name="Minkley D.R."/>
            <person name="Withler R.E."/>
            <person name="Rondeau E.B."/>
            <person name="Koop B.F."/>
            <person name="Devlin R.H."/>
        </authorList>
    </citation>
    <scope>NUCLEOTIDE SEQUENCE [LARGE SCALE GENOMIC DNA]</scope>
</reference>
<dbReference type="InterPro" id="IPR014729">
    <property type="entry name" value="Rossmann-like_a/b/a_fold"/>
</dbReference>
<dbReference type="GO" id="GO:0006646">
    <property type="term" value="P:phosphatidylethanolamine biosynthetic process"/>
    <property type="evidence" value="ECO:0007669"/>
    <property type="project" value="InterPro"/>
</dbReference>
<feature type="domain" description="Cytidyltransferase-like" evidence="13">
    <location>
        <begin position="24"/>
        <end position="144"/>
    </location>
</feature>
<dbReference type="PANTHER" id="PTHR45780:SF2">
    <property type="entry name" value="ETHANOLAMINE-PHOSPHATE CYTIDYLYLTRANSFERASE"/>
    <property type="match status" value="1"/>
</dbReference>
<keyword evidence="3" id="KW-0444">Lipid biosynthesis</keyword>
<dbReference type="AlphaFoldDB" id="A0AAZ3NNS7"/>
<keyword evidence="5" id="KW-0548">Nucleotidyltransferase</keyword>
<sequence>MRGGREGGRAGGQAGRQAGRQATSYDMVHYGHSNQLRQAKAMGDYLIVGVHTDEEISKHKGPPVFTQAERYKMVRAIKWVDEIVEGAPYVTTLDTLDKYNSDFCVHGDDITLTVDGKDTYAEVKREGRYRECRRTQGVSTTDLVGRMLLMTKTHHSNIVSTTHRATGPFPLSSPPCYDYNSVSSPQGPKGHSPWTGVSQFLQTSQKIIQFASGQEAQPGDTIIYVAGAFDLFHIGHVDFLETVYKQAERPYVIVGLHFDQEVNRYKGKNYPIMNIHERTLSVLACRYVSEVVIGAPYAVGKDLLDHFKVDLVCHGKTEVFPDRDTADPYAEPKKRGIFRTVDSGNGLTTDDIVQRIIKNRLLFEARNQKKEAKEIAVFEAMKSQAEGEQAGDTAQAAQ</sequence>
<evidence type="ECO:0000259" key="13">
    <source>
        <dbReference type="Pfam" id="PF01467"/>
    </source>
</evidence>
<dbReference type="Pfam" id="PF01467">
    <property type="entry name" value="CTP_transf_like"/>
    <property type="match status" value="2"/>
</dbReference>
<organism evidence="14 15">
    <name type="scientific">Oncorhynchus tshawytscha</name>
    <name type="common">Chinook salmon</name>
    <name type="synonym">Salmo tshawytscha</name>
    <dbReference type="NCBI Taxonomy" id="74940"/>
    <lineage>
        <taxon>Eukaryota</taxon>
        <taxon>Metazoa</taxon>
        <taxon>Chordata</taxon>
        <taxon>Craniata</taxon>
        <taxon>Vertebrata</taxon>
        <taxon>Euteleostomi</taxon>
        <taxon>Actinopterygii</taxon>
        <taxon>Neopterygii</taxon>
        <taxon>Teleostei</taxon>
        <taxon>Protacanthopterygii</taxon>
        <taxon>Salmoniformes</taxon>
        <taxon>Salmonidae</taxon>
        <taxon>Salmoninae</taxon>
        <taxon>Oncorhynchus</taxon>
    </lineage>
</organism>
<feature type="domain" description="Cytidyltransferase-like" evidence="13">
    <location>
        <begin position="225"/>
        <end position="316"/>
    </location>
</feature>
<accession>A0AAZ3NNS7</accession>
<evidence type="ECO:0000313" key="15">
    <source>
        <dbReference type="Proteomes" id="UP000694402"/>
    </source>
</evidence>
<comment type="similarity">
    <text evidence="2">Belongs to the cytidylyltransferase family.</text>
</comment>
<keyword evidence="8" id="KW-1208">Phospholipid metabolism</keyword>
<evidence type="ECO:0000256" key="2">
    <source>
        <dbReference type="ARBA" id="ARBA00010101"/>
    </source>
</evidence>
<dbReference type="Gene3D" id="3.40.50.620">
    <property type="entry name" value="HUPs"/>
    <property type="match status" value="2"/>
</dbReference>
<evidence type="ECO:0000256" key="5">
    <source>
        <dbReference type="ARBA" id="ARBA00022695"/>
    </source>
</evidence>
<dbReference type="CDD" id="cd02174">
    <property type="entry name" value="CCT"/>
    <property type="match status" value="1"/>
</dbReference>
<dbReference type="SUPFAM" id="SSF52374">
    <property type="entry name" value="Nucleotidylyl transferase"/>
    <property type="match status" value="2"/>
</dbReference>
<keyword evidence="6" id="KW-0443">Lipid metabolism</keyword>
<evidence type="ECO:0000313" key="14">
    <source>
        <dbReference type="Ensembl" id="ENSOTSP00005105398.1"/>
    </source>
</evidence>
<dbReference type="CDD" id="cd02173">
    <property type="entry name" value="ECT"/>
    <property type="match status" value="1"/>
</dbReference>
<reference evidence="14" key="3">
    <citation type="submission" date="2025-09" db="UniProtKB">
        <authorList>
            <consortium name="Ensembl"/>
        </authorList>
    </citation>
    <scope>IDENTIFICATION</scope>
</reference>
<reference evidence="14" key="2">
    <citation type="submission" date="2025-08" db="UniProtKB">
        <authorList>
            <consortium name="Ensembl"/>
        </authorList>
    </citation>
    <scope>IDENTIFICATION</scope>
</reference>
<dbReference type="GeneTree" id="ENSGT00550000075065"/>
<dbReference type="InterPro" id="IPR041723">
    <property type="entry name" value="CCT"/>
</dbReference>
<dbReference type="NCBIfam" id="TIGR00125">
    <property type="entry name" value="cyt_tran_rel"/>
    <property type="match status" value="2"/>
</dbReference>
<dbReference type="GO" id="GO:0004306">
    <property type="term" value="F:ethanolamine-phosphate cytidylyltransferase activity"/>
    <property type="evidence" value="ECO:0007669"/>
    <property type="project" value="UniProtKB-EC"/>
</dbReference>
<keyword evidence="4" id="KW-0808">Transferase</keyword>
<evidence type="ECO:0000256" key="8">
    <source>
        <dbReference type="ARBA" id="ARBA00023264"/>
    </source>
</evidence>
<evidence type="ECO:0000256" key="12">
    <source>
        <dbReference type="SAM" id="MobiDB-lite"/>
    </source>
</evidence>